<evidence type="ECO:0000313" key="2">
    <source>
        <dbReference type="Proteomes" id="UP001596233"/>
    </source>
</evidence>
<protein>
    <submittedName>
        <fullName evidence="1">HEAT repeat domain-containing protein</fullName>
    </submittedName>
</protein>
<dbReference type="Gene3D" id="1.25.10.10">
    <property type="entry name" value="Leucine-rich Repeat Variant"/>
    <property type="match status" value="1"/>
</dbReference>
<name>A0ABW1V615_9BACL</name>
<dbReference type="InterPro" id="IPR016024">
    <property type="entry name" value="ARM-type_fold"/>
</dbReference>
<dbReference type="SUPFAM" id="SSF48371">
    <property type="entry name" value="ARM repeat"/>
    <property type="match status" value="1"/>
</dbReference>
<evidence type="ECO:0000313" key="1">
    <source>
        <dbReference type="EMBL" id="MFC6334197.1"/>
    </source>
</evidence>
<accession>A0ABW1V615</accession>
<dbReference type="EMBL" id="JBHSTE010000005">
    <property type="protein sequence ID" value="MFC6334197.1"/>
    <property type="molecule type" value="Genomic_DNA"/>
</dbReference>
<keyword evidence="2" id="KW-1185">Reference proteome</keyword>
<comment type="caution">
    <text evidence="1">The sequence shown here is derived from an EMBL/GenBank/DDBJ whole genome shotgun (WGS) entry which is preliminary data.</text>
</comment>
<dbReference type="Pfam" id="PF13646">
    <property type="entry name" value="HEAT_2"/>
    <property type="match status" value="1"/>
</dbReference>
<dbReference type="RefSeq" id="WP_379236460.1">
    <property type="nucleotide sequence ID" value="NZ_JBHSTE010000005.1"/>
</dbReference>
<reference evidence="2" key="1">
    <citation type="journal article" date="2019" name="Int. J. Syst. Evol. Microbiol.">
        <title>The Global Catalogue of Microorganisms (GCM) 10K type strain sequencing project: providing services to taxonomists for standard genome sequencing and annotation.</title>
        <authorList>
            <consortium name="The Broad Institute Genomics Platform"/>
            <consortium name="The Broad Institute Genome Sequencing Center for Infectious Disease"/>
            <person name="Wu L."/>
            <person name="Ma J."/>
        </authorList>
    </citation>
    <scope>NUCLEOTIDE SEQUENCE [LARGE SCALE GENOMIC DNA]</scope>
    <source>
        <strain evidence="2">PCU 280</strain>
    </source>
</reference>
<organism evidence="1 2">
    <name type="scientific">Paenibacillus septentrionalis</name>
    <dbReference type="NCBI Taxonomy" id="429342"/>
    <lineage>
        <taxon>Bacteria</taxon>
        <taxon>Bacillati</taxon>
        <taxon>Bacillota</taxon>
        <taxon>Bacilli</taxon>
        <taxon>Bacillales</taxon>
        <taxon>Paenibacillaceae</taxon>
        <taxon>Paenibacillus</taxon>
    </lineage>
</organism>
<sequence>MDHKQLRFYCQTGNLKKIRESLAELSPEQMAENLRGVFQMPLRPEVLEYLGAEMVRLPVDIGAPLLVDLLYSEEAATRNLGIELFSAYGQDAMEVLRNHLNDLDEDVRLFAVQALSLIPARHEVLQLLRAQCLVERDMNVLATIIEALGDLGTYAEDADAIRTIMRSLNHPYLEFVANRALERLGSHAEPSALKL</sequence>
<dbReference type="InterPro" id="IPR011989">
    <property type="entry name" value="ARM-like"/>
</dbReference>
<proteinExistence type="predicted"/>
<dbReference type="Proteomes" id="UP001596233">
    <property type="component" value="Unassembled WGS sequence"/>
</dbReference>
<gene>
    <name evidence="1" type="ORF">ACFP56_16330</name>
</gene>